<evidence type="ECO:0000256" key="15">
    <source>
        <dbReference type="ARBA" id="ARBA00069898"/>
    </source>
</evidence>
<dbReference type="FunFam" id="3.80.30.20:FF:000001">
    <property type="entry name" value="tRNA-2-methylthio-N(6)-dimethylallyladenosine synthase 2"/>
    <property type="match status" value="1"/>
</dbReference>
<evidence type="ECO:0000256" key="3">
    <source>
        <dbReference type="ARBA" id="ARBA00013273"/>
    </source>
</evidence>
<dbReference type="PROSITE" id="PS51449">
    <property type="entry name" value="MTTASE_N"/>
    <property type="match status" value="1"/>
</dbReference>
<dbReference type="InterPro" id="IPR058240">
    <property type="entry name" value="rSAM_sf"/>
</dbReference>
<evidence type="ECO:0000256" key="1">
    <source>
        <dbReference type="ARBA" id="ARBA00001966"/>
    </source>
</evidence>
<evidence type="ECO:0000256" key="10">
    <source>
        <dbReference type="ARBA" id="ARBA00023004"/>
    </source>
</evidence>
<dbReference type="SMART" id="SM00729">
    <property type="entry name" value="Elp3"/>
    <property type="match status" value="1"/>
</dbReference>
<dbReference type="PROSITE" id="PS51918">
    <property type="entry name" value="RADICAL_SAM"/>
    <property type="match status" value="1"/>
</dbReference>
<reference evidence="20" key="1">
    <citation type="submission" date="2017-02" db="EMBL/GenBank/DDBJ databases">
        <authorList>
            <person name="Varghese N."/>
            <person name="Submissions S."/>
        </authorList>
    </citation>
    <scope>NUCLEOTIDE SEQUENCE [LARGE SCALE GENOMIC DNA]</scope>
    <source>
        <strain evidence="20">ATCC BAA-73</strain>
    </source>
</reference>
<protein>
    <recommendedName>
        <fullName evidence="15">Threonylcarbamoyladenosine tRNA methylthiotransferase MtaB</fullName>
        <ecNumber evidence="3">2.8.4.5</ecNumber>
    </recommendedName>
    <alternativeName>
        <fullName evidence="12">tRNA-t(6)A37 methylthiotransferase</fullName>
    </alternativeName>
</protein>
<keyword evidence="4" id="KW-0004">4Fe-4S</keyword>
<dbReference type="InterPro" id="IPR007197">
    <property type="entry name" value="rSAM"/>
</dbReference>
<dbReference type="InterPro" id="IPR013848">
    <property type="entry name" value="Methylthiotransferase_N"/>
</dbReference>
<dbReference type="SFLD" id="SFLDG01082">
    <property type="entry name" value="B12-binding_domain_containing"/>
    <property type="match status" value="1"/>
</dbReference>
<feature type="domain" description="MTTase N-terminal" evidence="17">
    <location>
        <begin position="2"/>
        <end position="114"/>
    </location>
</feature>
<keyword evidence="11" id="KW-0411">Iron-sulfur</keyword>
<dbReference type="OrthoDB" id="9805215at2"/>
<dbReference type="Pfam" id="PF00919">
    <property type="entry name" value="UPF0004"/>
    <property type="match status" value="1"/>
</dbReference>
<evidence type="ECO:0000256" key="14">
    <source>
        <dbReference type="ARBA" id="ARBA00061574"/>
    </source>
</evidence>
<dbReference type="InterPro" id="IPR006638">
    <property type="entry name" value="Elp3/MiaA/NifB-like_rSAM"/>
</dbReference>
<dbReference type="PROSITE" id="PS01278">
    <property type="entry name" value="MTTASE_RADICAL"/>
    <property type="match status" value="1"/>
</dbReference>
<keyword evidence="6 19" id="KW-0808">Transferase</keyword>
<comment type="function">
    <text evidence="2">Catalyzes the methylthiolation of N6-threonylcarbamoyladenosine (t(6)A), leading to the formation of 2-methylthio-N6-threonylcarbamoyladenosine (ms(2)t(6)A) at position 37 in tRNAs that read codons beginning with adenine.</text>
</comment>
<dbReference type="AlphaFoldDB" id="A0A1T4PYU8"/>
<accession>A0A1T4PYU8</accession>
<evidence type="ECO:0000259" key="18">
    <source>
        <dbReference type="PROSITE" id="PS51918"/>
    </source>
</evidence>
<evidence type="ECO:0000256" key="5">
    <source>
        <dbReference type="ARBA" id="ARBA00022490"/>
    </source>
</evidence>
<name>A0A1T4PYU8_9FIRM</name>
<organism evidence="19 20">
    <name type="scientific">Selenihalanaerobacter shriftii</name>
    <dbReference type="NCBI Taxonomy" id="142842"/>
    <lineage>
        <taxon>Bacteria</taxon>
        <taxon>Bacillati</taxon>
        <taxon>Bacillota</taxon>
        <taxon>Clostridia</taxon>
        <taxon>Halanaerobiales</taxon>
        <taxon>Halobacteroidaceae</taxon>
        <taxon>Selenihalanaerobacter</taxon>
    </lineage>
</organism>
<feature type="domain" description="Radical SAM core" evidence="18">
    <location>
        <begin position="139"/>
        <end position="369"/>
    </location>
</feature>
<dbReference type="SFLD" id="SFLDG01061">
    <property type="entry name" value="methylthiotransferase"/>
    <property type="match status" value="1"/>
</dbReference>
<keyword evidence="9" id="KW-0479">Metal-binding</keyword>
<dbReference type="CDD" id="cd01335">
    <property type="entry name" value="Radical_SAM"/>
    <property type="match status" value="1"/>
</dbReference>
<dbReference type="GO" id="GO:0051539">
    <property type="term" value="F:4 iron, 4 sulfur cluster binding"/>
    <property type="evidence" value="ECO:0007669"/>
    <property type="project" value="UniProtKB-KW"/>
</dbReference>
<evidence type="ECO:0000256" key="7">
    <source>
        <dbReference type="ARBA" id="ARBA00022691"/>
    </source>
</evidence>
<evidence type="ECO:0000256" key="2">
    <source>
        <dbReference type="ARBA" id="ARBA00002399"/>
    </source>
</evidence>
<dbReference type="STRING" id="142842.SAMN02745118_02359"/>
<dbReference type="Gene3D" id="3.80.30.20">
    <property type="entry name" value="tm_1862 like domain"/>
    <property type="match status" value="1"/>
</dbReference>
<dbReference type="Gene3D" id="3.40.50.12160">
    <property type="entry name" value="Methylthiotransferase, N-terminal domain"/>
    <property type="match status" value="1"/>
</dbReference>
<dbReference type="InterPro" id="IPR038135">
    <property type="entry name" value="Methylthiotransferase_N_sf"/>
</dbReference>
<dbReference type="PROSITE" id="PS50926">
    <property type="entry name" value="TRAM"/>
    <property type="match status" value="1"/>
</dbReference>
<dbReference type="InterPro" id="IPR005839">
    <property type="entry name" value="Methylthiotransferase"/>
</dbReference>
<dbReference type="InterPro" id="IPR002792">
    <property type="entry name" value="TRAM_dom"/>
</dbReference>
<evidence type="ECO:0000256" key="11">
    <source>
        <dbReference type="ARBA" id="ARBA00023014"/>
    </source>
</evidence>
<dbReference type="InterPro" id="IPR020612">
    <property type="entry name" value="Methylthiotransferase_CS"/>
</dbReference>
<dbReference type="GO" id="GO:0046872">
    <property type="term" value="F:metal ion binding"/>
    <property type="evidence" value="ECO:0007669"/>
    <property type="project" value="UniProtKB-KW"/>
</dbReference>
<dbReference type="InterPro" id="IPR034557">
    <property type="entry name" value="ThrcA_tRNA_MEthiotransferase"/>
</dbReference>
<dbReference type="InterPro" id="IPR006467">
    <property type="entry name" value="MiaB-like_bact"/>
</dbReference>
<dbReference type="SFLD" id="SFLDF00295">
    <property type="entry name" value="threonylcarbamoyladenosine_tRN"/>
    <property type="match status" value="1"/>
</dbReference>
<dbReference type="Proteomes" id="UP000190625">
    <property type="component" value="Unassembled WGS sequence"/>
</dbReference>
<evidence type="ECO:0000259" key="17">
    <source>
        <dbReference type="PROSITE" id="PS51449"/>
    </source>
</evidence>
<sequence>MKRVGFYTLGCKVNQYDTESMINLFKEAGYEIVDFNTEADVYIINTCTVTHQGASKSRKITRRAKRRNPEAIVAVVGCYPQVSPEEVLEIEGIDLIVGTEGRKEIVSLVEEAVAATKPLDYVQDVMESDIFEEIPITESNERTRASLKVQEGCDRFCAYCIIPYTRGSIRSRELTEAIAEAKRLAENGFKEIVLTGIHLGAYGEEREKKNNLNTLIKELLPINGIERIRLSSIEATEVNEELINMIANEKKLCRHLHLPLQSGSDKVLEAMNREYTTTEYAAKVEKIRNKIPEIAITTDVMVGFPGETDENFETTYEFIKEIGFSDLHVFKYSKREGTPAANLSNQVHSKVKKKRSAKLRELAKSMAVDYRREFIGKELDVLLEDERNHQTNLLTGLTDNYLRVMVDENDKYEGQLVDVGLIREAEDYLIGEIID</sequence>
<dbReference type="NCBIfam" id="TIGR00089">
    <property type="entry name" value="MiaB/RimO family radical SAM methylthiotransferase"/>
    <property type="match status" value="1"/>
</dbReference>
<feature type="domain" description="TRAM" evidence="16">
    <location>
        <begin position="372"/>
        <end position="435"/>
    </location>
</feature>
<evidence type="ECO:0000256" key="9">
    <source>
        <dbReference type="ARBA" id="ARBA00022723"/>
    </source>
</evidence>
<keyword evidence="10" id="KW-0408">Iron</keyword>
<comment type="catalytic activity">
    <reaction evidence="13">
        <text>N(6)-L-threonylcarbamoyladenosine(37) in tRNA + (sulfur carrier)-SH + AH2 + 2 S-adenosyl-L-methionine = 2-methylsulfanyl-N(6)-L-threonylcarbamoyladenosine(37) in tRNA + (sulfur carrier)-H + 5'-deoxyadenosine + L-methionine + A + S-adenosyl-L-homocysteine + 2 H(+)</text>
        <dbReference type="Rhea" id="RHEA:37075"/>
        <dbReference type="Rhea" id="RHEA-COMP:10163"/>
        <dbReference type="Rhea" id="RHEA-COMP:11092"/>
        <dbReference type="Rhea" id="RHEA-COMP:14737"/>
        <dbReference type="Rhea" id="RHEA-COMP:14739"/>
        <dbReference type="ChEBI" id="CHEBI:13193"/>
        <dbReference type="ChEBI" id="CHEBI:15378"/>
        <dbReference type="ChEBI" id="CHEBI:17319"/>
        <dbReference type="ChEBI" id="CHEBI:17499"/>
        <dbReference type="ChEBI" id="CHEBI:29917"/>
        <dbReference type="ChEBI" id="CHEBI:57844"/>
        <dbReference type="ChEBI" id="CHEBI:57856"/>
        <dbReference type="ChEBI" id="CHEBI:59789"/>
        <dbReference type="ChEBI" id="CHEBI:64428"/>
        <dbReference type="ChEBI" id="CHEBI:74418"/>
        <dbReference type="ChEBI" id="CHEBI:74420"/>
        <dbReference type="EC" id="2.8.4.5"/>
    </reaction>
</comment>
<dbReference type="RefSeq" id="WP_078810791.1">
    <property type="nucleotide sequence ID" value="NZ_FUWM01000022.1"/>
</dbReference>
<keyword evidence="7" id="KW-0949">S-adenosyl-L-methionine</keyword>
<evidence type="ECO:0000256" key="12">
    <source>
        <dbReference type="ARBA" id="ARBA00031213"/>
    </source>
</evidence>
<gene>
    <name evidence="19" type="ORF">SAMN02745118_02359</name>
</gene>
<dbReference type="SUPFAM" id="SSF102114">
    <property type="entry name" value="Radical SAM enzymes"/>
    <property type="match status" value="1"/>
</dbReference>
<dbReference type="NCBIfam" id="TIGR01574">
    <property type="entry name" value="miaB-methiolase"/>
    <property type="match status" value="1"/>
</dbReference>
<evidence type="ECO:0000256" key="6">
    <source>
        <dbReference type="ARBA" id="ARBA00022679"/>
    </source>
</evidence>
<comment type="cofactor">
    <cofactor evidence="1">
        <name>[4Fe-4S] cluster</name>
        <dbReference type="ChEBI" id="CHEBI:49883"/>
    </cofactor>
</comment>
<dbReference type="SFLD" id="SFLDS00029">
    <property type="entry name" value="Radical_SAM"/>
    <property type="match status" value="1"/>
</dbReference>
<evidence type="ECO:0000313" key="19">
    <source>
        <dbReference type="EMBL" id="SJZ96431.1"/>
    </source>
</evidence>
<dbReference type="InterPro" id="IPR023404">
    <property type="entry name" value="rSAM_horseshoe"/>
</dbReference>
<evidence type="ECO:0000256" key="8">
    <source>
        <dbReference type="ARBA" id="ARBA00022694"/>
    </source>
</evidence>
<comment type="similarity">
    <text evidence="14">Belongs to the methylthiotransferase family. MtaB subfamily.</text>
</comment>
<dbReference type="EC" id="2.8.4.5" evidence="3"/>
<dbReference type="NCBIfam" id="TIGR01579">
    <property type="entry name" value="MiaB-like-C"/>
    <property type="match status" value="1"/>
</dbReference>
<dbReference type="PANTHER" id="PTHR11918">
    <property type="entry name" value="RADICAL SAM PROTEINS"/>
    <property type="match status" value="1"/>
</dbReference>
<dbReference type="Pfam" id="PF04055">
    <property type="entry name" value="Radical_SAM"/>
    <property type="match status" value="1"/>
</dbReference>
<evidence type="ECO:0000256" key="4">
    <source>
        <dbReference type="ARBA" id="ARBA00022485"/>
    </source>
</evidence>
<keyword evidence="8" id="KW-0819">tRNA processing</keyword>
<dbReference type="GO" id="GO:0035598">
    <property type="term" value="F:tRNA (N(6)-L-threonylcarbamoyladenosine(37)-C(2))-methylthiotransferase activity"/>
    <property type="evidence" value="ECO:0007669"/>
    <property type="project" value="UniProtKB-EC"/>
</dbReference>
<keyword evidence="5" id="KW-0963">Cytoplasm</keyword>
<evidence type="ECO:0000313" key="20">
    <source>
        <dbReference type="Proteomes" id="UP000190625"/>
    </source>
</evidence>
<dbReference type="EMBL" id="FUWM01000022">
    <property type="protein sequence ID" value="SJZ96431.1"/>
    <property type="molecule type" value="Genomic_DNA"/>
</dbReference>
<dbReference type="FunFam" id="3.40.50.12160:FF:000004">
    <property type="entry name" value="Threonylcarbamoyladenosine tRNA methylthiotransferase MtaB"/>
    <property type="match status" value="1"/>
</dbReference>
<dbReference type="PANTHER" id="PTHR11918:SF45">
    <property type="entry name" value="THREONYLCARBAMOYLADENOSINE TRNA METHYLTHIOTRANSFERASE"/>
    <property type="match status" value="1"/>
</dbReference>
<keyword evidence="20" id="KW-1185">Reference proteome</keyword>
<proteinExistence type="inferred from homology"/>
<evidence type="ECO:0000256" key="13">
    <source>
        <dbReference type="ARBA" id="ARBA00051661"/>
    </source>
</evidence>
<evidence type="ECO:0000259" key="16">
    <source>
        <dbReference type="PROSITE" id="PS50926"/>
    </source>
</evidence>